<dbReference type="Pfam" id="PF16076">
    <property type="entry name" value="Acyltransf_C"/>
    <property type="match status" value="1"/>
</dbReference>
<keyword evidence="4" id="KW-0472">Membrane</keyword>
<name>A0A915D3Z0_9BILA</name>
<sequence>MWTTHGNFFINGGAQRRHKVLEHFRSHLRSNYWKGDFGWIIMYPEGSRLFLIHEEEKNIVKKSAAAFAVLKPAIEYIVDCTLGYATGIVPALGETMVGEWPNDDSTVQMHYTVHKVDPVWASDEDALKKWMYEQYKAKDALLDNFYRTGSFPGKGRTMQFSTARSFMIQLFWIALFYFHYNIWLRPLANLAVQVVCSAIY</sequence>
<dbReference type="GO" id="GO:0005783">
    <property type="term" value="C:endoplasmic reticulum"/>
    <property type="evidence" value="ECO:0007669"/>
    <property type="project" value="TreeGrafter"/>
</dbReference>
<protein>
    <submittedName>
        <fullName evidence="7">Acyltransferase C-terminal domain-containing protein</fullName>
    </submittedName>
</protein>
<dbReference type="Proteomes" id="UP000887574">
    <property type="component" value="Unplaced"/>
</dbReference>
<dbReference type="WBParaSite" id="jg15666">
    <property type="protein sequence ID" value="jg15666"/>
    <property type="gene ID" value="jg15666"/>
</dbReference>
<dbReference type="AlphaFoldDB" id="A0A915D3Z0"/>
<keyword evidence="3" id="KW-0012">Acyltransferase</keyword>
<keyword evidence="4" id="KW-0812">Transmembrane</keyword>
<evidence type="ECO:0000256" key="4">
    <source>
        <dbReference type="SAM" id="Phobius"/>
    </source>
</evidence>
<evidence type="ECO:0000256" key="1">
    <source>
        <dbReference type="ARBA" id="ARBA00008655"/>
    </source>
</evidence>
<dbReference type="PANTHER" id="PTHR10983">
    <property type="entry name" value="1-ACYLGLYCEROL-3-PHOSPHATE ACYLTRANSFERASE-RELATED"/>
    <property type="match status" value="1"/>
</dbReference>
<keyword evidence="2" id="KW-0808">Transferase</keyword>
<dbReference type="GO" id="GO:0016746">
    <property type="term" value="F:acyltransferase activity"/>
    <property type="evidence" value="ECO:0007669"/>
    <property type="project" value="UniProtKB-KW"/>
</dbReference>
<evidence type="ECO:0000256" key="3">
    <source>
        <dbReference type="ARBA" id="ARBA00023315"/>
    </source>
</evidence>
<feature type="transmembrane region" description="Helical" evidence="4">
    <location>
        <begin position="166"/>
        <end position="183"/>
    </location>
</feature>
<evidence type="ECO:0000256" key="2">
    <source>
        <dbReference type="ARBA" id="ARBA00022679"/>
    </source>
</evidence>
<evidence type="ECO:0000313" key="6">
    <source>
        <dbReference type="Proteomes" id="UP000887574"/>
    </source>
</evidence>
<proteinExistence type="inferred from homology"/>
<dbReference type="InterPro" id="IPR032098">
    <property type="entry name" value="Acyltransf_C"/>
</dbReference>
<organism evidence="6 7">
    <name type="scientific">Ditylenchus dipsaci</name>
    <dbReference type="NCBI Taxonomy" id="166011"/>
    <lineage>
        <taxon>Eukaryota</taxon>
        <taxon>Metazoa</taxon>
        <taxon>Ecdysozoa</taxon>
        <taxon>Nematoda</taxon>
        <taxon>Chromadorea</taxon>
        <taxon>Rhabditida</taxon>
        <taxon>Tylenchina</taxon>
        <taxon>Tylenchomorpha</taxon>
        <taxon>Sphaerularioidea</taxon>
        <taxon>Anguinidae</taxon>
        <taxon>Anguininae</taxon>
        <taxon>Ditylenchus</taxon>
    </lineage>
</organism>
<comment type="similarity">
    <text evidence="1">Belongs to the 1-acyl-sn-glycerol-3-phosphate acyltransferase family.</text>
</comment>
<dbReference type="GO" id="GO:0036149">
    <property type="term" value="P:phosphatidylinositol acyl-chain remodeling"/>
    <property type="evidence" value="ECO:0007669"/>
    <property type="project" value="TreeGrafter"/>
</dbReference>
<accession>A0A915D3Z0</accession>
<reference evidence="7" key="1">
    <citation type="submission" date="2022-11" db="UniProtKB">
        <authorList>
            <consortium name="WormBaseParasite"/>
        </authorList>
    </citation>
    <scope>IDENTIFICATION</scope>
</reference>
<keyword evidence="6" id="KW-1185">Reference proteome</keyword>
<dbReference type="PANTHER" id="PTHR10983:SF14">
    <property type="entry name" value="1-ACYL-SN-GLYCEROL-3-PHOSPHATE ACYLTRANSFERASE ACL-12-RELATED"/>
    <property type="match status" value="1"/>
</dbReference>
<evidence type="ECO:0000313" key="7">
    <source>
        <dbReference type="WBParaSite" id="jg15666"/>
    </source>
</evidence>
<evidence type="ECO:0000259" key="5">
    <source>
        <dbReference type="Pfam" id="PF16076"/>
    </source>
</evidence>
<feature type="domain" description="Acyltransferase C-terminal" evidence="5">
    <location>
        <begin position="105"/>
        <end position="172"/>
    </location>
</feature>
<keyword evidence="4" id="KW-1133">Transmembrane helix</keyword>